<keyword evidence="2" id="KW-1185">Reference proteome</keyword>
<organism evidence="1 2">
    <name type="scientific">Trifolium medium</name>
    <dbReference type="NCBI Taxonomy" id="97028"/>
    <lineage>
        <taxon>Eukaryota</taxon>
        <taxon>Viridiplantae</taxon>
        <taxon>Streptophyta</taxon>
        <taxon>Embryophyta</taxon>
        <taxon>Tracheophyta</taxon>
        <taxon>Spermatophyta</taxon>
        <taxon>Magnoliopsida</taxon>
        <taxon>eudicotyledons</taxon>
        <taxon>Gunneridae</taxon>
        <taxon>Pentapetalae</taxon>
        <taxon>rosids</taxon>
        <taxon>fabids</taxon>
        <taxon>Fabales</taxon>
        <taxon>Fabaceae</taxon>
        <taxon>Papilionoideae</taxon>
        <taxon>50 kb inversion clade</taxon>
        <taxon>NPAAA clade</taxon>
        <taxon>Hologalegina</taxon>
        <taxon>IRL clade</taxon>
        <taxon>Trifolieae</taxon>
        <taxon>Trifolium</taxon>
    </lineage>
</organism>
<sequence length="48" mass="5512">MERGGWEELDGGRWMESWMEQGGWRCMKEGSYDGGAWLISMPSTPMLV</sequence>
<reference evidence="1 2" key="1">
    <citation type="journal article" date="2018" name="Front. Plant Sci.">
        <title>Red Clover (Trifolium pratense) and Zigzag Clover (T. medium) - A Picture of Genomic Similarities and Differences.</title>
        <authorList>
            <person name="Dluhosova J."/>
            <person name="Istvanek J."/>
            <person name="Nedelnik J."/>
            <person name="Repkova J."/>
        </authorList>
    </citation>
    <scope>NUCLEOTIDE SEQUENCE [LARGE SCALE GENOMIC DNA]</scope>
    <source>
        <strain evidence="2">cv. 10/8</strain>
        <tissue evidence="1">Leaf</tissue>
    </source>
</reference>
<name>A0A392U031_9FABA</name>
<protein>
    <submittedName>
        <fullName evidence="1">Uncharacterized protein</fullName>
    </submittedName>
</protein>
<feature type="non-terminal residue" evidence="1">
    <location>
        <position position="48"/>
    </location>
</feature>
<dbReference type="EMBL" id="LXQA010687256">
    <property type="protein sequence ID" value="MCI66034.1"/>
    <property type="molecule type" value="Genomic_DNA"/>
</dbReference>
<dbReference type="AlphaFoldDB" id="A0A392U031"/>
<evidence type="ECO:0000313" key="2">
    <source>
        <dbReference type="Proteomes" id="UP000265520"/>
    </source>
</evidence>
<dbReference type="Proteomes" id="UP000265520">
    <property type="component" value="Unassembled WGS sequence"/>
</dbReference>
<accession>A0A392U031</accession>
<proteinExistence type="predicted"/>
<evidence type="ECO:0000313" key="1">
    <source>
        <dbReference type="EMBL" id="MCI66034.1"/>
    </source>
</evidence>
<comment type="caution">
    <text evidence="1">The sequence shown here is derived from an EMBL/GenBank/DDBJ whole genome shotgun (WGS) entry which is preliminary data.</text>
</comment>